<dbReference type="EMBL" id="BQNB010011174">
    <property type="protein sequence ID" value="GJS87127.1"/>
    <property type="molecule type" value="Genomic_DNA"/>
</dbReference>
<name>A0ABQ4ZD84_9ASTR</name>
<gene>
    <name evidence="1" type="ORF">Tco_0769763</name>
</gene>
<dbReference type="PANTHER" id="PTHR47592">
    <property type="entry name" value="PBF68 PROTEIN"/>
    <property type="match status" value="1"/>
</dbReference>
<dbReference type="PANTHER" id="PTHR47592:SF27">
    <property type="entry name" value="OS08G0421700 PROTEIN"/>
    <property type="match status" value="1"/>
</dbReference>
<evidence type="ECO:0008006" key="3">
    <source>
        <dbReference type="Google" id="ProtNLM"/>
    </source>
</evidence>
<organism evidence="1 2">
    <name type="scientific">Tanacetum coccineum</name>
    <dbReference type="NCBI Taxonomy" id="301880"/>
    <lineage>
        <taxon>Eukaryota</taxon>
        <taxon>Viridiplantae</taxon>
        <taxon>Streptophyta</taxon>
        <taxon>Embryophyta</taxon>
        <taxon>Tracheophyta</taxon>
        <taxon>Spermatophyta</taxon>
        <taxon>Magnoliopsida</taxon>
        <taxon>eudicotyledons</taxon>
        <taxon>Gunneridae</taxon>
        <taxon>Pentapetalae</taxon>
        <taxon>asterids</taxon>
        <taxon>campanulids</taxon>
        <taxon>Asterales</taxon>
        <taxon>Asteraceae</taxon>
        <taxon>Asteroideae</taxon>
        <taxon>Anthemideae</taxon>
        <taxon>Anthemidinae</taxon>
        <taxon>Tanacetum</taxon>
    </lineage>
</organism>
<keyword evidence="2" id="KW-1185">Reference proteome</keyword>
<dbReference type="Pfam" id="PF14223">
    <property type="entry name" value="Retrotran_gag_2"/>
    <property type="match status" value="1"/>
</dbReference>
<reference evidence="1" key="1">
    <citation type="journal article" date="2022" name="Int. J. Mol. Sci.">
        <title>Draft Genome of Tanacetum Coccineum: Genomic Comparison of Closely Related Tanacetum-Family Plants.</title>
        <authorList>
            <person name="Yamashiro T."/>
            <person name="Shiraishi A."/>
            <person name="Nakayama K."/>
            <person name="Satake H."/>
        </authorList>
    </citation>
    <scope>NUCLEOTIDE SEQUENCE</scope>
</reference>
<evidence type="ECO:0000313" key="1">
    <source>
        <dbReference type="EMBL" id="GJS87127.1"/>
    </source>
</evidence>
<comment type="caution">
    <text evidence="1">The sequence shown here is derived from an EMBL/GenBank/DDBJ whole genome shotgun (WGS) entry which is preliminary data.</text>
</comment>
<protein>
    <recommendedName>
        <fullName evidence="3">UBN2_3 domain-containing protein</fullName>
    </recommendedName>
</protein>
<evidence type="ECO:0000313" key="2">
    <source>
        <dbReference type="Proteomes" id="UP001151760"/>
    </source>
</evidence>
<dbReference type="Proteomes" id="UP001151760">
    <property type="component" value="Unassembled WGS sequence"/>
</dbReference>
<feature type="non-terminal residue" evidence="1">
    <location>
        <position position="118"/>
    </location>
</feature>
<sequence length="118" mass="14165">MDQTILKSHVEKPEKFKGSDFRRWQQKMLFYLTSLHVSYVLTNFKPVDPYLVDGENVPTEAQMAKYERATSQWNHNEYNCRNYILNALDDYLYDIYSTFSTAMKIWESLEKKYRTQVA</sequence>
<proteinExistence type="predicted"/>
<reference evidence="1" key="2">
    <citation type="submission" date="2022-01" db="EMBL/GenBank/DDBJ databases">
        <authorList>
            <person name="Yamashiro T."/>
            <person name="Shiraishi A."/>
            <person name="Satake H."/>
            <person name="Nakayama K."/>
        </authorList>
    </citation>
    <scope>NUCLEOTIDE SEQUENCE</scope>
</reference>
<accession>A0ABQ4ZD84</accession>